<reference evidence="1" key="1">
    <citation type="journal article" date="2012" name="PLoS Negl. Trop. Dis.">
        <title>A systematically improved high quality genome and transcriptome of the human blood fluke Schistosoma mansoni.</title>
        <authorList>
            <person name="Protasio A.V."/>
            <person name="Tsai I.J."/>
            <person name="Babbage A."/>
            <person name="Nichol S."/>
            <person name="Hunt M."/>
            <person name="Aslett M.A."/>
            <person name="De Silva N."/>
            <person name="Velarde G.S."/>
            <person name="Anderson T.J."/>
            <person name="Clark R.C."/>
            <person name="Davidson C."/>
            <person name="Dillon G.P."/>
            <person name="Holroyd N.E."/>
            <person name="LoVerde P.T."/>
            <person name="Lloyd C."/>
            <person name="McQuillan J."/>
            <person name="Oliveira G."/>
            <person name="Otto T.D."/>
            <person name="Parker-Manuel S.J."/>
            <person name="Quail M.A."/>
            <person name="Wilson R.A."/>
            <person name="Zerlotini A."/>
            <person name="Dunne D.W."/>
            <person name="Berriman M."/>
        </authorList>
    </citation>
    <scope>NUCLEOTIDE SEQUENCE [LARGE SCALE GENOMIC DNA]</scope>
    <source>
        <strain evidence="1">Puerto Rican</strain>
    </source>
</reference>
<organism evidence="1 2">
    <name type="scientific">Schistosoma mansoni</name>
    <name type="common">Blood fluke</name>
    <dbReference type="NCBI Taxonomy" id="6183"/>
    <lineage>
        <taxon>Eukaryota</taxon>
        <taxon>Metazoa</taxon>
        <taxon>Spiralia</taxon>
        <taxon>Lophotrochozoa</taxon>
        <taxon>Platyhelminthes</taxon>
        <taxon>Trematoda</taxon>
        <taxon>Digenea</taxon>
        <taxon>Strigeidida</taxon>
        <taxon>Schistosomatoidea</taxon>
        <taxon>Schistosomatidae</taxon>
        <taxon>Schistosoma</taxon>
    </lineage>
</organism>
<dbReference type="InParanoid" id="A0A5K4F9M2"/>
<sequence>MQITAAQQLLHNETFLMYLLDGVSHIQAKSLIIYTMKNVSPLLCKMINHTQMCFIVHTSPAR</sequence>
<proteinExistence type="predicted"/>
<evidence type="ECO:0000313" key="2">
    <source>
        <dbReference type="WBParaSite" id="Smp_323870.1"/>
    </source>
</evidence>
<dbReference type="AlphaFoldDB" id="A0A5K4F9M2"/>
<reference evidence="2" key="2">
    <citation type="submission" date="2019-11" db="UniProtKB">
        <authorList>
            <consortium name="WormBaseParasite"/>
        </authorList>
    </citation>
    <scope>IDENTIFICATION</scope>
    <source>
        <strain evidence="2">Puerto Rican</strain>
    </source>
</reference>
<evidence type="ECO:0000313" key="1">
    <source>
        <dbReference type="Proteomes" id="UP000008854"/>
    </source>
</evidence>
<accession>A0A5K4F9M2</accession>
<keyword evidence="1" id="KW-1185">Reference proteome</keyword>
<protein>
    <submittedName>
        <fullName evidence="2">Transcriptional regulator</fullName>
    </submittedName>
</protein>
<name>A0A5K4F9M2_SCHMA</name>
<dbReference type="WBParaSite" id="Smp_323870.1">
    <property type="protein sequence ID" value="Smp_323870.1"/>
    <property type="gene ID" value="Smp_323870"/>
</dbReference>
<dbReference type="Proteomes" id="UP000008854">
    <property type="component" value="Unassembled WGS sequence"/>
</dbReference>